<name>A0A8I6XKY3_HORVV</name>
<dbReference type="Proteomes" id="UP000011116">
    <property type="component" value="Chromosome 5H"/>
</dbReference>
<feature type="transmembrane region" description="Helical" evidence="1">
    <location>
        <begin position="138"/>
        <end position="160"/>
    </location>
</feature>
<keyword evidence="1" id="KW-0472">Membrane</keyword>
<keyword evidence="1" id="KW-0812">Transmembrane</keyword>
<reference evidence="2" key="2">
    <citation type="submission" date="2020-10" db="EMBL/GenBank/DDBJ databases">
        <authorList>
            <person name="Scholz U."/>
            <person name="Mascher M."/>
            <person name="Fiebig A."/>
        </authorList>
    </citation>
    <scope>NUCLEOTIDE SEQUENCE [LARGE SCALE GENOMIC DNA]</scope>
    <source>
        <strain evidence="2">cv. Morex</strain>
    </source>
</reference>
<dbReference type="EnsemblPlants" id="HORVU.MOREX.r3.5HG0459410.1">
    <property type="protein sequence ID" value="HORVU.MOREX.r3.5HG0459410.1"/>
    <property type="gene ID" value="HORVU.MOREX.r3.5HG0459410"/>
</dbReference>
<dbReference type="Gramene" id="HORVU.MOREX.r3.5HG0459410.1">
    <property type="protein sequence ID" value="HORVU.MOREX.r3.5HG0459410.1"/>
    <property type="gene ID" value="HORVU.MOREX.r3.5HG0459410"/>
</dbReference>
<evidence type="ECO:0000256" key="1">
    <source>
        <dbReference type="SAM" id="Phobius"/>
    </source>
</evidence>
<dbReference type="PANTHER" id="PTHR48124:SF1">
    <property type="entry name" value="ZINC FINGER GRF-TYPE DOMAIN-CONTAINING PROTEIN"/>
    <property type="match status" value="1"/>
</dbReference>
<evidence type="ECO:0000313" key="3">
    <source>
        <dbReference type="Proteomes" id="UP000011116"/>
    </source>
</evidence>
<dbReference type="AlphaFoldDB" id="A0A8I6XKY3"/>
<keyword evidence="3" id="KW-1185">Reference proteome</keyword>
<organism evidence="2 3">
    <name type="scientific">Hordeum vulgare subsp. vulgare</name>
    <name type="common">Domesticated barley</name>
    <dbReference type="NCBI Taxonomy" id="112509"/>
    <lineage>
        <taxon>Eukaryota</taxon>
        <taxon>Viridiplantae</taxon>
        <taxon>Streptophyta</taxon>
        <taxon>Embryophyta</taxon>
        <taxon>Tracheophyta</taxon>
        <taxon>Spermatophyta</taxon>
        <taxon>Magnoliopsida</taxon>
        <taxon>Liliopsida</taxon>
        <taxon>Poales</taxon>
        <taxon>Poaceae</taxon>
        <taxon>BOP clade</taxon>
        <taxon>Pooideae</taxon>
        <taxon>Triticodae</taxon>
        <taxon>Triticeae</taxon>
        <taxon>Hordeinae</taxon>
        <taxon>Hordeum</taxon>
    </lineage>
</organism>
<proteinExistence type="predicted"/>
<dbReference type="PANTHER" id="PTHR48124">
    <property type="entry name" value="GRF-TYPE DOMAIN-CONTAINING PROTEIN"/>
    <property type="match status" value="1"/>
</dbReference>
<sequence length="162" mass="18602">MSAASLFVSAIRHRAMALPLARFLTCKEKVHMYISTIEKHDRWVFYKCHKHGVTCDFWWWELGYVEYLVDKHYLSGDAVVDAIGAAEERREELLKAQELFHMNGFVNLGKMVLQNDSGNLMSWQQVVALMMLGKELVMLMKMLVAIVVLQGLAALVLIMLKK</sequence>
<accession>A0A8I6XKY3</accession>
<reference evidence="3" key="1">
    <citation type="journal article" date="2012" name="Nature">
        <title>A physical, genetic and functional sequence assembly of the barley genome.</title>
        <authorList>
            <consortium name="The International Barley Genome Sequencing Consortium"/>
            <person name="Mayer K.F."/>
            <person name="Waugh R."/>
            <person name="Brown J.W."/>
            <person name="Schulman A."/>
            <person name="Langridge P."/>
            <person name="Platzer M."/>
            <person name="Fincher G.B."/>
            <person name="Muehlbauer G.J."/>
            <person name="Sato K."/>
            <person name="Close T.J."/>
            <person name="Wise R.P."/>
            <person name="Stein N."/>
        </authorList>
    </citation>
    <scope>NUCLEOTIDE SEQUENCE [LARGE SCALE GENOMIC DNA]</scope>
    <source>
        <strain evidence="3">cv. Morex</strain>
    </source>
</reference>
<evidence type="ECO:0000313" key="2">
    <source>
        <dbReference type="EnsemblPlants" id="HORVU.MOREX.r3.5HG0459410.1"/>
    </source>
</evidence>
<reference evidence="2" key="3">
    <citation type="submission" date="2022-01" db="UniProtKB">
        <authorList>
            <consortium name="EnsemblPlants"/>
        </authorList>
    </citation>
    <scope>IDENTIFICATION</scope>
    <source>
        <strain evidence="2">subsp. vulgare</strain>
    </source>
</reference>
<protein>
    <submittedName>
        <fullName evidence="2">Uncharacterized protein</fullName>
    </submittedName>
</protein>
<keyword evidence="1" id="KW-1133">Transmembrane helix</keyword>